<keyword evidence="2" id="KW-0238">DNA-binding</keyword>
<organism evidence="5 6">
    <name type="scientific">Cohnella lubricantis</name>
    <dbReference type="NCBI Taxonomy" id="2163172"/>
    <lineage>
        <taxon>Bacteria</taxon>
        <taxon>Bacillati</taxon>
        <taxon>Bacillota</taxon>
        <taxon>Bacilli</taxon>
        <taxon>Bacillales</taxon>
        <taxon>Paenibacillaceae</taxon>
        <taxon>Cohnella</taxon>
    </lineage>
</organism>
<evidence type="ECO:0000256" key="3">
    <source>
        <dbReference type="ARBA" id="ARBA00023163"/>
    </source>
</evidence>
<dbReference type="SUPFAM" id="SSF46689">
    <property type="entry name" value="Homeodomain-like"/>
    <property type="match status" value="2"/>
</dbReference>
<dbReference type="InterPro" id="IPR003313">
    <property type="entry name" value="AraC-bd"/>
</dbReference>
<dbReference type="InterPro" id="IPR037923">
    <property type="entry name" value="HTH-like"/>
</dbReference>
<keyword evidence="1" id="KW-0805">Transcription regulation</keyword>
<protein>
    <submittedName>
        <fullName evidence="5">Helix-turn-helix transcriptional regulator</fullName>
    </submittedName>
</protein>
<dbReference type="RefSeq" id="WP_185177394.1">
    <property type="nucleotide sequence ID" value="NZ_CBCSEP010000034.1"/>
</dbReference>
<comment type="caution">
    <text evidence="5">The sequence shown here is derived from an EMBL/GenBank/DDBJ whole genome shotgun (WGS) entry which is preliminary data.</text>
</comment>
<gene>
    <name evidence="5" type="ORF">H4Q31_01980</name>
</gene>
<dbReference type="Proteomes" id="UP000574133">
    <property type="component" value="Unassembled WGS sequence"/>
</dbReference>
<evidence type="ECO:0000256" key="2">
    <source>
        <dbReference type="ARBA" id="ARBA00023125"/>
    </source>
</evidence>
<dbReference type="AlphaFoldDB" id="A0A841TA01"/>
<evidence type="ECO:0000259" key="4">
    <source>
        <dbReference type="PROSITE" id="PS01124"/>
    </source>
</evidence>
<dbReference type="SMART" id="SM00342">
    <property type="entry name" value="HTH_ARAC"/>
    <property type="match status" value="1"/>
</dbReference>
<dbReference type="SUPFAM" id="SSF51215">
    <property type="entry name" value="Regulatory protein AraC"/>
    <property type="match status" value="1"/>
</dbReference>
<evidence type="ECO:0000313" key="6">
    <source>
        <dbReference type="Proteomes" id="UP000574133"/>
    </source>
</evidence>
<dbReference type="Gene3D" id="1.10.10.60">
    <property type="entry name" value="Homeodomain-like"/>
    <property type="match status" value="2"/>
</dbReference>
<keyword evidence="6" id="KW-1185">Reference proteome</keyword>
<accession>A0A841TA01</accession>
<dbReference type="InterPro" id="IPR009057">
    <property type="entry name" value="Homeodomain-like_sf"/>
</dbReference>
<dbReference type="PROSITE" id="PS01124">
    <property type="entry name" value="HTH_ARAC_FAMILY_2"/>
    <property type="match status" value="1"/>
</dbReference>
<dbReference type="Pfam" id="PF12833">
    <property type="entry name" value="HTH_18"/>
    <property type="match status" value="1"/>
</dbReference>
<name>A0A841TA01_9BACL</name>
<sequence length="265" mass="30120">MEQTAEIDIQLCAFSRHAQPFHHVFRSGLDTYILRLQMEGESEALIDGRMEQVLPGDLMLFSPGQAYDLWIGNKESKLGPSGDYYVMCTGSWLDDWWSRRERPAKTRIADVVPLVAVWEPLIVEKRRLDGGSQEILASLLKALCNLIDRAIEEAPIVSTASVLSALKMKGYIEAHANEPLKLEDIARQAGISVTRAVHLFKARFGVSIMKYVQQVRLAIALRLMENSQFTLERIAEEAGFGSYTYLHRVFRERYGVSPGEYRKRK</sequence>
<feature type="domain" description="HTH araC/xylS-type" evidence="4">
    <location>
        <begin position="166"/>
        <end position="264"/>
    </location>
</feature>
<keyword evidence="3" id="KW-0804">Transcription</keyword>
<dbReference type="InterPro" id="IPR018060">
    <property type="entry name" value="HTH_AraC"/>
</dbReference>
<dbReference type="EMBL" id="JACJVN010000009">
    <property type="protein sequence ID" value="MBB6676090.1"/>
    <property type="molecule type" value="Genomic_DNA"/>
</dbReference>
<evidence type="ECO:0000256" key="1">
    <source>
        <dbReference type="ARBA" id="ARBA00023015"/>
    </source>
</evidence>
<proteinExistence type="predicted"/>
<dbReference type="PANTHER" id="PTHR43280">
    <property type="entry name" value="ARAC-FAMILY TRANSCRIPTIONAL REGULATOR"/>
    <property type="match status" value="1"/>
</dbReference>
<dbReference type="GO" id="GO:0003700">
    <property type="term" value="F:DNA-binding transcription factor activity"/>
    <property type="evidence" value="ECO:0007669"/>
    <property type="project" value="InterPro"/>
</dbReference>
<evidence type="ECO:0000313" key="5">
    <source>
        <dbReference type="EMBL" id="MBB6676090.1"/>
    </source>
</evidence>
<dbReference type="Pfam" id="PF02311">
    <property type="entry name" value="AraC_binding"/>
    <property type="match status" value="1"/>
</dbReference>
<dbReference type="GO" id="GO:0043565">
    <property type="term" value="F:sequence-specific DNA binding"/>
    <property type="evidence" value="ECO:0007669"/>
    <property type="project" value="InterPro"/>
</dbReference>
<dbReference type="InterPro" id="IPR018062">
    <property type="entry name" value="HTH_AraC-typ_CS"/>
</dbReference>
<dbReference type="PANTHER" id="PTHR43280:SF2">
    <property type="entry name" value="HTH-TYPE TRANSCRIPTIONAL REGULATOR EXSA"/>
    <property type="match status" value="1"/>
</dbReference>
<reference evidence="5 6" key="1">
    <citation type="submission" date="2020-08" db="EMBL/GenBank/DDBJ databases">
        <title>Cohnella phylogeny.</title>
        <authorList>
            <person name="Dunlap C."/>
        </authorList>
    </citation>
    <scope>NUCLEOTIDE SEQUENCE [LARGE SCALE GENOMIC DNA]</scope>
    <source>
        <strain evidence="5 6">DSM 103658</strain>
    </source>
</reference>
<dbReference type="PROSITE" id="PS00041">
    <property type="entry name" value="HTH_ARAC_FAMILY_1"/>
    <property type="match status" value="1"/>
</dbReference>